<dbReference type="InterPro" id="IPR035669">
    <property type="entry name" value="SGNH_plant_lipase-like"/>
</dbReference>
<protein>
    <recommendedName>
        <fullName evidence="8">GDSL esterase/lipase</fullName>
    </recommendedName>
</protein>
<comment type="similarity">
    <text evidence="1">Belongs to the 'GDSL' lipolytic enzyme family.</text>
</comment>
<accession>S8CA29</accession>
<dbReference type="PANTHER" id="PTHR22835">
    <property type="entry name" value="ZINC FINGER FYVE DOMAIN CONTAINING PROTEIN"/>
    <property type="match status" value="1"/>
</dbReference>
<dbReference type="AlphaFoldDB" id="S8CA29"/>
<dbReference type="GO" id="GO:0016788">
    <property type="term" value="F:hydrolase activity, acting on ester bonds"/>
    <property type="evidence" value="ECO:0007669"/>
    <property type="project" value="InterPro"/>
</dbReference>
<sequence>SSSCISIIITLTCMCIIATSMPIPRRPTGEAPFPTVYAFGDSYTDTGNTRSDSGPAGFTFVSNLPYGRTYFHRPTNRYSDGRLVIDFVAEALSIPFLRPYRRGGGAGTGGVNFAVAGATAIDHRFFAKNNMTLDVTPESLATQLGWFRERKRAADALFWVGEIGANDYAYSFGSSFYPRGIRRLAINTLTKFLQALLEGGAKYVVVQGLPPTGCLTLSLYLAPANDRDWAGCVASGNKHSQDHNAALKAKLNYFRQKFPKATIVYADYYEAYLDVIRNPAAHGIKELFKSCCGNGGGSYNFNYFSVCGSPSSTACRNPSEYVNWDGVHLTEGMYRAVAESFLNGTHTQPPWPQLLDKKR</sequence>
<reference evidence="6 7" key="1">
    <citation type="journal article" date="2013" name="BMC Genomics">
        <title>The miniature genome of a carnivorous plant Genlisea aurea contains a low number of genes and short non-coding sequences.</title>
        <authorList>
            <person name="Leushkin E.V."/>
            <person name="Sutormin R.A."/>
            <person name="Nabieva E.R."/>
            <person name="Penin A.A."/>
            <person name="Kondrashov A.S."/>
            <person name="Logacheva M.D."/>
        </authorList>
    </citation>
    <scope>NUCLEOTIDE SEQUENCE [LARGE SCALE GENOMIC DNA]</scope>
</reference>
<dbReference type="Proteomes" id="UP000015453">
    <property type="component" value="Unassembled WGS sequence"/>
</dbReference>
<keyword evidence="7" id="KW-1185">Reference proteome</keyword>
<evidence type="ECO:0000313" key="6">
    <source>
        <dbReference type="EMBL" id="EPS63670.1"/>
    </source>
</evidence>
<gene>
    <name evidence="6" type="ORF">M569_11113</name>
</gene>
<dbReference type="PANTHER" id="PTHR22835:SF557">
    <property type="entry name" value="LIPASE_HYDROLASE FAMILY PROTEIN, PUTATIVE, EXPRESSED-RELATED"/>
    <property type="match status" value="1"/>
</dbReference>
<keyword evidence="3" id="KW-0378">Hydrolase</keyword>
<keyword evidence="4" id="KW-0325">Glycoprotein</keyword>
<dbReference type="Gene3D" id="3.40.50.1110">
    <property type="entry name" value="SGNH hydrolase"/>
    <property type="match status" value="1"/>
</dbReference>
<evidence type="ECO:0008006" key="8">
    <source>
        <dbReference type="Google" id="ProtNLM"/>
    </source>
</evidence>
<comment type="caution">
    <text evidence="6">The sequence shown here is derived from an EMBL/GenBank/DDBJ whole genome shotgun (WGS) entry which is preliminary data.</text>
</comment>
<evidence type="ECO:0000313" key="7">
    <source>
        <dbReference type="Proteomes" id="UP000015453"/>
    </source>
</evidence>
<dbReference type="EMBL" id="AUSU01005329">
    <property type="protein sequence ID" value="EPS63670.1"/>
    <property type="molecule type" value="Genomic_DNA"/>
</dbReference>
<feature type="chain" id="PRO_5004561993" description="GDSL esterase/lipase" evidence="5">
    <location>
        <begin position="21"/>
        <end position="359"/>
    </location>
</feature>
<keyword evidence="2 5" id="KW-0732">Signal</keyword>
<evidence type="ECO:0000256" key="3">
    <source>
        <dbReference type="ARBA" id="ARBA00022801"/>
    </source>
</evidence>
<dbReference type="SUPFAM" id="SSF52266">
    <property type="entry name" value="SGNH hydrolase"/>
    <property type="match status" value="1"/>
</dbReference>
<name>S8CA29_9LAMI</name>
<feature type="signal peptide" evidence="5">
    <location>
        <begin position="1"/>
        <end position="20"/>
    </location>
</feature>
<evidence type="ECO:0000256" key="1">
    <source>
        <dbReference type="ARBA" id="ARBA00008668"/>
    </source>
</evidence>
<feature type="non-terminal residue" evidence="6">
    <location>
        <position position="1"/>
    </location>
</feature>
<dbReference type="InterPro" id="IPR036514">
    <property type="entry name" value="SGNH_hydro_sf"/>
</dbReference>
<dbReference type="OrthoDB" id="1600564at2759"/>
<feature type="non-terminal residue" evidence="6">
    <location>
        <position position="359"/>
    </location>
</feature>
<dbReference type="CDD" id="cd01837">
    <property type="entry name" value="SGNH_plant_lipase_like"/>
    <property type="match status" value="1"/>
</dbReference>
<dbReference type="InterPro" id="IPR001087">
    <property type="entry name" value="GDSL"/>
</dbReference>
<organism evidence="6 7">
    <name type="scientific">Genlisea aurea</name>
    <dbReference type="NCBI Taxonomy" id="192259"/>
    <lineage>
        <taxon>Eukaryota</taxon>
        <taxon>Viridiplantae</taxon>
        <taxon>Streptophyta</taxon>
        <taxon>Embryophyta</taxon>
        <taxon>Tracheophyta</taxon>
        <taxon>Spermatophyta</taxon>
        <taxon>Magnoliopsida</taxon>
        <taxon>eudicotyledons</taxon>
        <taxon>Gunneridae</taxon>
        <taxon>Pentapetalae</taxon>
        <taxon>asterids</taxon>
        <taxon>lamiids</taxon>
        <taxon>Lamiales</taxon>
        <taxon>Lentibulariaceae</taxon>
        <taxon>Genlisea</taxon>
    </lineage>
</organism>
<proteinExistence type="inferred from homology"/>
<evidence type="ECO:0000256" key="4">
    <source>
        <dbReference type="ARBA" id="ARBA00023180"/>
    </source>
</evidence>
<evidence type="ECO:0000256" key="2">
    <source>
        <dbReference type="ARBA" id="ARBA00022729"/>
    </source>
</evidence>
<dbReference type="Pfam" id="PF00657">
    <property type="entry name" value="Lipase_GDSL"/>
    <property type="match status" value="1"/>
</dbReference>
<evidence type="ECO:0000256" key="5">
    <source>
        <dbReference type="SAM" id="SignalP"/>
    </source>
</evidence>